<evidence type="ECO:0000313" key="4">
    <source>
        <dbReference type="Proteomes" id="UP000266287"/>
    </source>
</evidence>
<evidence type="ECO:0000313" key="3">
    <source>
        <dbReference type="EMBL" id="RII00984.1"/>
    </source>
</evidence>
<feature type="domain" description="Gfo/Idh/MocA-like oxidoreductase N-terminal" evidence="1">
    <location>
        <begin position="4"/>
        <end position="120"/>
    </location>
</feature>
<dbReference type="InterPro" id="IPR036291">
    <property type="entry name" value="NAD(P)-bd_dom_sf"/>
</dbReference>
<dbReference type="AlphaFoldDB" id="A0A399FXM3"/>
<accession>A0A399FXM3</accession>
<name>A0A399FXM3_UNCN2</name>
<dbReference type="Gene3D" id="3.30.360.10">
    <property type="entry name" value="Dihydrodipicolinate Reductase, domain 2"/>
    <property type="match status" value="1"/>
</dbReference>
<dbReference type="Proteomes" id="UP000266287">
    <property type="component" value="Unassembled WGS sequence"/>
</dbReference>
<dbReference type="PANTHER" id="PTHR43377">
    <property type="entry name" value="BILIVERDIN REDUCTASE A"/>
    <property type="match status" value="1"/>
</dbReference>
<dbReference type="Pfam" id="PF01408">
    <property type="entry name" value="GFO_IDH_MocA"/>
    <property type="match status" value="1"/>
</dbReference>
<dbReference type="Gene3D" id="3.40.50.720">
    <property type="entry name" value="NAD(P)-binding Rossmann-like Domain"/>
    <property type="match status" value="1"/>
</dbReference>
<dbReference type="InterPro" id="IPR051450">
    <property type="entry name" value="Gfo/Idh/MocA_Oxidoreductases"/>
</dbReference>
<proteinExistence type="predicted"/>
<gene>
    <name evidence="3" type="ORF">B9J77_00105</name>
</gene>
<dbReference type="EMBL" id="NDHY01000001">
    <property type="protein sequence ID" value="RII00984.1"/>
    <property type="molecule type" value="Genomic_DNA"/>
</dbReference>
<dbReference type="SUPFAM" id="SSF51735">
    <property type="entry name" value="NAD(P)-binding Rossmann-fold domains"/>
    <property type="match status" value="1"/>
</dbReference>
<sequence>MKKIKVAVIGVGHLGKEHARIYAAKQDAELCGVVDIDIHRARKIANAQNTNAFSSCEALYQQVEAVSIAVPTHLHHFIASGFLKQGINVLVEKPITRTTMEADELIRLARKNKVILQVGHLERYNGAIMELEKWIKSPRFIEAHRLAPYQPRGTEVGVVLDLMIHDLDIILYLVNSTPKRIEAMGVTVLSQDEDIANARIIFNNGCVANITSSRLSQERMRKLRIFQDDCYISLDYITQKIDLYQKKGKRIVHEEISPPKREPLALQLHDFLSSVRDGKPARISGEDGKKNLALALTIIRKIHRSAKKIG</sequence>
<dbReference type="InterPro" id="IPR000683">
    <property type="entry name" value="Gfo/Idh/MocA-like_OxRdtase_N"/>
</dbReference>
<dbReference type="Pfam" id="PF22725">
    <property type="entry name" value="GFO_IDH_MocA_C3"/>
    <property type="match status" value="1"/>
</dbReference>
<reference evidence="3 4" key="1">
    <citation type="submission" date="2018-08" db="EMBL/GenBank/DDBJ databases">
        <title>Draft genome of candidate division NPL-UPA2 bacterium Unc8 that adapted to ultra-basic serpentinizing groundwater.</title>
        <authorList>
            <person name="Ishii S."/>
            <person name="Suzuki S."/>
            <person name="Nealson K.H."/>
        </authorList>
    </citation>
    <scope>NUCLEOTIDE SEQUENCE [LARGE SCALE GENOMIC DNA]</scope>
    <source>
        <strain evidence="3">Unc8</strain>
    </source>
</reference>
<dbReference type="InterPro" id="IPR055170">
    <property type="entry name" value="GFO_IDH_MocA-like_dom"/>
</dbReference>
<dbReference type="PANTHER" id="PTHR43377:SF1">
    <property type="entry name" value="BILIVERDIN REDUCTASE A"/>
    <property type="match status" value="1"/>
</dbReference>
<feature type="domain" description="GFO/IDH/MocA-like oxidoreductase" evidence="2">
    <location>
        <begin position="155"/>
        <end position="226"/>
    </location>
</feature>
<comment type="caution">
    <text evidence="3">The sequence shown here is derived from an EMBL/GenBank/DDBJ whole genome shotgun (WGS) entry which is preliminary data.</text>
</comment>
<organism evidence="3 4">
    <name type="scientific">candidate division NPL-UPA2 bacterium Unc8</name>
    <dbReference type="NCBI Taxonomy" id="1980939"/>
    <lineage>
        <taxon>Bacteria</taxon>
    </lineage>
</organism>
<protein>
    <submittedName>
        <fullName evidence="3">Gfo/Idh/MocA family oxidoreductase</fullName>
    </submittedName>
</protein>
<dbReference type="GO" id="GO:0000166">
    <property type="term" value="F:nucleotide binding"/>
    <property type="evidence" value="ECO:0007669"/>
    <property type="project" value="InterPro"/>
</dbReference>
<evidence type="ECO:0000259" key="1">
    <source>
        <dbReference type="Pfam" id="PF01408"/>
    </source>
</evidence>
<dbReference type="SUPFAM" id="SSF55347">
    <property type="entry name" value="Glyceraldehyde-3-phosphate dehydrogenase-like, C-terminal domain"/>
    <property type="match status" value="1"/>
</dbReference>
<evidence type="ECO:0000259" key="2">
    <source>
        <dbReference type="Pfam" id="PF22725"/>
    </source>
</evidence>